<evidence type="ECO:0000313" key="1">
    <source>
        <dbReference type="EMBL" id="AZZ38636.1"/>
    </source>
</evidence>
<proteinExistence type="predicted"/>
<protein>
    <submittedName>
        <fullName evidence="1">Uncharacterized protein</fullName>
    </submittedName>
</protein>
<dbReference type="EMBL" id="CP025570">
    <property type="protein sequence ID" value="AZZ38636.1"/>
    <property type="molecule type" value="Genomic_DNA"/>
</dbReference>
<dbReference type="RefSeq" id="WP_097798234.1">
    <property type="nucleotide sequence ID" value="NZ_CP025570.1"/>
</dbReference>
<dbReference type="SUPFAM" id="SSF69349">
    <property type="entry name" value="Phage fibre proteins"/>
    <property type="match status" value="1"/>
</dbReference>
<accession>A0A3Q9UH51</accession>
<gene>
    <name evidence="1" type="ORF">C0Z10_01485</name>
</gene>
<dbReference type="KEGG" id="aji:C0Z10_01485"/>
<reference evidence="2" key="1">
    <citation type="submission" date="2017-12" db="EMBL/GenBank/DDBJ databases">
        <title>Whole genome sequencing of Acidipropionibacterium jensenii strains JS279 and JS280.</title>
        <authorList>
            <person name="Deptula P."/>
            <person name="Laine P."/>
            <person name="Smolander O.-P."/>
            <person name="Paulin L."/>
            <person name="Auvinen P."/>
            <person name="Varmanen P."/>
        </authorList>
    </citation>
    <scope>NUCLEOTIDE SEQUENCE [LARGE SCALE GENOMIC DNA]</scope>
    <source>
        <strain evidence="2">JS280</strain>
    </source>
</reference>
<dbReference type="AlphaFoldDB" id="A0A3Q9UH51"/>
<organism evidence="1 2">
    <name type="scientific">Acidipropionibacterium jensenii</name>
    <dbReference type="NCBI Taxonomy" id="1749"/>
    <lineage>
        <taxon>Bacteria</taxon>
        <taxon>Bacillati</taxon>
        <taxon>Actinomycetota</taxon>
        <taxon>Actinomycetes</taxon>
        <taxon>Propionibacteriales</taxon>
        <taxon>Propionibacteriaceae</taxon>
        <taxon>Acidipropionibacterium</taxon>
    </lineage>
</organism>
<name>A0A3Q9UH51_9ACTN</name>
<dbReference type="Proteomes" id="UP000285875">
    <property type="component" value="Chromosome"/>
</dbReference>
<evidence type="ECO:0000313" key="2">
    <source>
        <dbReference type="Proteomes" id="UP000285875"/>
    </source>
</evidence>
<sequence>MIRTQQDLDEALGRGESVLDVDSGPEEELRLPRGAGSLFSAVTVHLHGRSRMTISDSMVMAHDESTVISGPDGVVTADGSATVLGSGVVNASGRAHVLAGGSASVTAWGRAHLELADAATARVSGEVSVLAGDESRVWAGGLAQVQLGDEAMCLVTGMAPDGGVGIVTPDAVTPGREGQVHRADGSLSTLKGPTTWCQMFHVAIDGGIATVYKAVDTFWTTAWAVRQKIFYTPGTCPTAPDWQDADTGGGLHFSPTAFQARQVVRSCTHVVSCGVRIDELRPLTDDVCKAPRVVRACQKVDD</sequence>